<evidence type="ECO:0000256" key="1">
    <source>
        <dbReference type="ARBA" id="ARBA00008903"/>
    </source>
</evidence>
<dbReference type="PANTHER" id="PTHR13812">
    <property type="entry name" value="KETIMINE REDUCTASE MU-CRYSTALLIN"/>
    <property type="match status" value="1"/>
</dbReference>
<dbReference type="SUPFAM" id="SSF51735">
    <property type="entry name" value="NAD(P)-binding Rossmann-fold domains"/>
    <property type="match status" value="1"/>
</dbReference>
<reference evidence="2 3" key="1">
    <citation type="submission" date="2019-11" db="EMBL/GenBank/DDBJ databases">
        <authorList>
            <person name="Zheng R.K."/>
            <person name="Sun C.M."/>
        </authorList>
    </citation>
    <scope>NUCLEOTIDE SEQUENCE [LARGE SCALE GENOMIC DNA]</scope>
    <source>
        <strain evidence="2 3">WC007</strain>
    </source>
</reference>
<dbReference type="Pfam" id="PF02423">
    <property type="entry name" value="OCD_Mu_crystall"/>
    <property type="match status" value="1"/>
</dbReference>
<dbReference type="InterPro" id="IPR003462">
    <property type="entry name" value="ODC_Mu_crystall"/>
</dbReference>
<organism evidence="2 3">
    <name type="scientific">Maribellus comscasis</name>
    <dbReference type="NCBI Taxonomy" id="2681766"/>
    <lineage>
        <taxon>Bacteria</taxon>
        <taxon>Pseudomonadati</taxon>
        <taxon>Bacteroidota</taxon>
        <taxon>Bacteroidia</taxon>
        <taxon>Marinilabiliales</taxon>
        <taxon>Prolixibacteraceae</taxon>
        <taxon>Maribellus</taxon>
    </lineage>
</organism>
<proteinExistence type="inferred from homology"/>
<dbReference type="RefSeq" id="WP_158870051.1">
    <property type="nucleotide sequence ID" value="NZ_CP046401.1"/>
</dbReference>
<dbReference type="FunFam" id="3.40.50.720:FF:000311">
    <property type="entry name" value="Ornithine cyclodeaminase"/>
    <property type="match status" value="1"/>
</dbReference>
<gene>
    <name evidence="2" type="ORF">GM418_25025</name>
</gene>
<dbReference type="KEGG" id="mcos:GM418_25025"/>
<dbReference type="GO" id="GO:0005737">
    <property type="term" value="C:cytoplasm"/>
    <property type="evidence" value="ECO:0007669"/>
    <property type="project" value="TreeGrafter"/>
</dbReference>
<evidence type="ECO:0000313" key="2">
    <source>
        <dbReference type="EMBL" id="QGY46800.1"/>
    </source>
</evidence>
<dbReference type="Proteomes" id="UP000428260">
    <property type="component" value="Chromosome"/>
</dbReference>
<dbReference type="PANTHER" id="PTHR13812:SF19">
    <property type="entry name" value="KETIMINE REDUCTASE MU-CRYSTALLIN"/>
    <property type="match status" value="1"/>
</dbReference>
<dbReference type="GO" id="GO:0016491">
    <property type="term" value="F:oxidoreductase activity"/>
    <property type="evidence" value="ECO:0007669"/>
    <property type="project" value="UniProtKB-ARBA"/>
</dbReference>
<accession>A0A6I6K034</accession>
<dbReference type="GO" id="GO:0019752">
    <property type="term" value="P:carboxylic acid metabolic process"/>
    <property type="evidence" value="ECO:0007669"/>
    <property type="project" value="UniProtKB-ARBA"/>
</dbReference>
<evidence type="ECO:0000313" key="3">
    <source>
        <dbReference type="Proteomes" id="UP000428260"/>
    </source>
</evidence>
<keyword evidence="3" id="KW-1185">Reference proteome</keyword>
<name>A0A6I6K034_9BACT</name>
<dbReference type="AlphaFoldDB" id="A0A6I6K034"/>
<dbReference type="PIRSF" id="PIRSF001439">
    <property type="entry name" value="CryM"/>
    <property type="match status" value="1"/>
</dbReference>
<dbReference type="InterPro" id="IPR036291">
    <property type="entry name" value="NAD(P)-bd_dom_sf"/>
</dbReference>
<dbReference type="EMBL" id="CP046401">
    <property type="protein sequence ID" value="QGY46800.1"/>
    <property type="molecule type" value="Genomic_DNA"/>
</dbReference>
<dbReference type="Gene3D" id="3.40.50.720">
    <property type="entry name" value="NAD(P)-binding Rossmann-like Domain"/>
    <property type="match status" value="1"/>
</dbReference>
<sequence>MSTKRLSRKPTRIIKAGEIKQYYSMKQAIDAMERAFSSLSSGDSFVPLRNVSRLPSNDLLMLFKPAFVETDKRVAIKFLTQREKSCIMGIPVIQGVVFVIDSETGEILSIMDGEYITALRTGAASGLATRYFAGKDAQTLALFGCGAQGKTQIEAVACERNIKKVLVFDKNSKRAEQFISEMEEKLNLEMIFCKDTSMLAEAEIICTATNSTKPLFRRKEVKKGTHINAIGSFQPHMQELDPLLIKDAKVYVDQAEPCLKESGDFIKAKAEGIIDNNPIVGEIGDFYLKKIPGRESDDEITLFKSVGVAIQDYAVAADIYKFSLEKDFGLEINLFE</sequence>
<comment type="similarity">
    <text evidence="1">Belongs to the ornithine cyclodeaminase/mu-crystallin family.</text>
</comment>
<protein>
    <submittedName>
        <fullName evidence="2">Ornithine cyclodeaminase family protein</fullName>
    </submittedName>
</protein>
<dbReference type="InterPro" id="IPR023401">
    <property type="entry name" value="ODC_N"/>
</dbReference>
<dbReference type="Gene3D" id="3.30.1780.10">
    <property type="entry name" value="ornithine cyclodeaminase, domain 1"/>
    <property type="match status" value="1"/>
</dbReference>